<name>A0A0M7A2D8_9HYPH</name>
<evidence type="ECO:0000259" key="5">
    <source>
        <dbReference type="Pfam" id="PF00171"/>
    </source>
</evidence>
<dbReference type="GO" id="GO:0008802">
    <property type="term" value="F:betaine-aldehyde dehydrogenase (NAD+) activity"/>
    <property type="evidence" value="ECO:0007669"/>
    <property type="project" value="UniProtKB-EC"/>
</dbReference>
<dbReference type="CDD" id="cd07109">
    <property type="entry name" value="ALDH_AAS00426"/>
    <property type="match status" value="1"/>
</dbReference>
<dbReference type="Pfam" id="PF00171">
    <property type="entry name" value="Aldedh"/>
    <property type="match status" value="1"/>
</dbReference>
<evidence type="ECO:0000256" key="4">
    <source>
        <dbReference type="RuleBase" id="RU003345"/>
    </source>
</evidence>
<comment type="similarity">
    <text evidence="1 4">Belongs to the aldehyde dehydrogenase family.</text>
</comment>
<dbReference type="EMBL" id="CXWC01000010">
    <property type="protein sequence ID" value="CTQ70732.1"/>
    <property type="molecule type" value="Genomic_DNA"/>
</dbReference>
<evidence type="ECO:0000256" key="1">
    <source>
        <dbReference type="ARBA" id="ARBA00009986"/>
    </source>
</evidence>
<dbReference type="PANTHER" id="PTHR11699">
    <property type="entry name" value="ALDEHYDE DEHYDROGENASE-RELATED"/>
    <property type="match status" value="1"/>
</dbReference>
<dbReference type="PROSITE" id="PS00070">
    <property type="entry name" value="ALDEHYDE_DEHYDR_CYS"/>
    <property type="match status" value="1"/>
</dbReference>
<dbReference type="Proteomes" id="UP000049983">
    <property type="component" value="Unassembled WGS sequence"/>
</dbReference>
<dbReference type="InterPro" id="IPR016162">
    <property type="entry name" value="Ald_DH_N"/>
</dbReference>
<dbReference type="InterPro" id="IPR016161">
    <property type="entry name" value="Ald_DH/histidinol_DH"/>
</dbReference>
<evidence type="ECO:0000313" key="7">
    <source>
        <dbReference type="Proteomes" id="UP000049983"/>
    </source>
</evidence>
<sequence>MTDANDLIAEYRNTGTLGSLPMGHFIDGAFSEPVHNRTMESFDPGTGVPFARFTAGTKEDVDQAVASSRLAFEADWRDMAPVERSRILQRAAALILENLDLLAVVETLDSGKALQEAMGDVRGAARTFEYYAGACDKLQGDSFPLGPDYIGYTIHEPVGVTAHIIPWNFPISTAARGFAPALAAGCTVVAKPAEQTPYTALILADLLHKAGLPAGVCNVVTGTGPETGAPLTNHPGVDHITFTGSVQTGRAVMKAAAEDITRVVLELGGKSPVVVLGDCDREQALAGVLGAIYENAGQICSAGSRLVVEKSIHDEFVDELVARTRALNLGHGLANPDVGPVNSSEHLAKIAGFLDRARSRGAEIVTGGSVTEDPATGQGWFFEPTIVNSVAADDELAQEEIFGPVLAVQVADDADHALALANDCQYGLVAGIYTSNFAKAHQLARKIDAGQIYINEYFAGGIEVPFGGNKKSGFGREKGLEGLASYCKTKSIAARIG</sequence>
<keyword evidence="7" id="KW-1185">Reference proteome</keyword>
<dbReference type="RefSeq" id="WP_055113366.1">
    <property type="nucleotide sequence ID" value="NZ_CXWA01000001.1"/>
</dbReference>
<reference evidence="7" key="1">
    <citation type="submission" date="2015-07" db="EMBL/GenBank/DDBJ databases">
        <authorList>
            <person name="Rodrigo-Torres Lidia"/>
            <person name="Arahal R.David."/>
        </authorList>
    </citation>
    <scope>NUCLEOTIDE SEQUENCE [LARGE SCALE GENOMIC DNA]</scope>
    <source>
        <strain evidence="7">CECT 5096</strain>
    </source>
</reference>
<dbReference type="FunFam" id="3.40.605.10:FF:000007">
    <property type="entry name" value="NAD/NADP-dependent betaine aldehyde dehydrogenase"/>
    <property type="match status" value="1"/>
</dbReference>
<dbReference type="EC" id="1.2.1.8" evidence="6"/>
<feature type="domain" description="Aldehyde dehydrogenase" evidence="5">
    <location>
        <begin position="36"/>
        <end position="492"/>
    </location>
</feature>
<dbReference type="STRING" id="311410.LA5095_01388"/>
<accession>A0A0M7A2D8</accession>
<dbReference type="AlphaFoldDB" id="A0A0M7A2D8"/>
<dbReference type="InterPro" id="IPR029510">
    <property type="entry name" value="Ald_DH_CS_GLU"/>
</dbReference>
<dbReference type="Gene3D" id="3.40.309.10">
    <property type="entry name" value="Aldehyde Dehydrogenase, Chain A, domain 2"/>
    <property type="match status" value="1"/>
</dbReference>
<evidence type="ECO:0000256" key="2">
    <source>
        <dbReference type="ARBA" id="ARBA00023002"/>
    </source>
</evidence>
<gene>
    <name evidence="6" type="primary">betB_2</name>
    <name evidence="6" type="ORF">LA5096_02643</name>
</gene>
<evidence type="ECO:0000313" key="6">
    <source>
        <dbReference type="EMBL" id="CTQ70732.1"/>
    </source>
</evidence>
<dbReference type="OrthoDB" id="7827050at2"/>
<feature type="active site" evidence="3">
    <location>
        <position position="266"/>
    </location>
</feature>
<evidence type="ECO:0000256" key="3">
    <source>
        <dbReference type="PROSITE-ProRule" id="PRU10007"/>
    </source>
</evidence>
<keyword evidence="2 4" id="KW-0560">Oxidoreductase</keyword>
<proteinExistence type="inferred from homology"/>
<dbReference type="PROSITE" id="PS00687">
    <property type="entry name" value="ALDEHYDE_DEHYDR_GLU"/>
    <property type="match status" value="1"/>
</dbReference>
<dbReference type="Gene3D" id="3.40.605.10">
    <property type="entry name" value="Aldehyde Dehydrogenase, Chain A, domain 1"/>
    <property type="match status" value="1"/>
</dbReference>
<dbReference type="InterPro" id="IPR016163">
    <property type="entry name" value="Ald_DH_C"/>
</dbReference>
<dbReference type="InterPro" id="IPR015590">
    <property type="entry name" value="Aldehyde_DH_dom"/>
</dbReference>
<dbReference type="InterPro" id="IPR016160">
    <property type="entry name" value="Ald_DH_CS_CYS"/>
</dbReference>
<protein>
    <submittedName>
        <fullName evidence="6">Betaine aldehyde dehydrogenase</fullName>
        <ecNumber evidence="6">1.2.1.8</ecNumber>
    </submittedName>
</protein>
<organism evidence="6 7">
    <name type="scientific">Roseibium album</name>
    <dbReference type="NCBI Taxonomy" id="311410"/>
    <lineage>
        <taxon>Bacteria</taxon>
        <taxon>Pseudomonadati</taxon>
        <taxon>Pseudomonadota</taxon>
        <taxon>Alphaproteobacteria</taxon>
        <taxon>Hyphomicrobiales</taxon>
        <taxon>Stappiaceae</taxon>
        <taxon>Roseibium</taxon>
    </lineage>
</organism>
<dbReference type="SUPFAM" id="SSF53720">
    <property type="entry name" value="ALDH-like"/>
    <property type="match status" value="1"/>
</dbReference>
<dbReference type="GeneID" id="97670017"/>